<comment type="caution">
    <text evidence="2">The sequence shown here is derived from an EMBL/GenBank/DDBJ whole genome shotgun (WGS) entry which is preliminary data.</text>
</comment>
<dbReference type="Proteomes" id="UP000822688">
    <property type="component" value="Chromosome 6"/>
</dbReference>
<organism evidence="2 3">
    <name type="scientific">Ceratodon purpureus</name>
    <name type="common">Fire moss</name>
    <name type="synonym">Dicranum purpureum</name>
    <dbReference type="NCBI Taxonomy" id="3225"/>
    <lineage>
        <taxon>Eukaryota</taxon>
        <taxon>Viridiplantae</taxon>
        <taxon>Streptophyta</taxon>
        <taxon>Embryophyta</taxon>
        <taxon>Bryophyta</taxon>
        <taxon>Bryophytina</taxon>
        <taxon>Bryopsida</taxon>
        <taxon>Dicranidae</taxon>
        <taxon>Pseudoditrichales</taxon>
        <taxon>Ditrichaceae</taxon>
        <taxon>Ceratodon</taxon>
    </lineage>
</organism>
<protein>
    <submittedName>
        <fullName evidence="2">Uncharacterized protein</fullName>
    </submittedName>
</protein>
<gene>
    <name evidence="2" type="ORF">KC19_6G221800</name>
</gene>
<reference evidence="2 3" key="1">
    <citation type="submission" date="2020-06" db="EMBL/GenBank/DDBJ databases">
        <title>WGS assembly of Ceratodon purpureus strain R40.</title>
        <authorList>
            <person name="Carey S.B."/>
            <person name="Jenkins J."/>
            <person name="Shu S."/>
            <person name="Lovell J.T."/>
            <person name="Sreedasyam A."/>
            <person name="Maumus F."/>
            <person name="Tiley G.P."/>
            <person name="Fernandez-Pozo N."/>
            <person name="Barry K."/>
            <person name="Chen C."/>
            <person name="Wang M."/>
            <person name="Lipzen A."/>
            <person name="Daum C."/>
            <person name="Saski C.A."/>
            <person name="Payton A.C."/>
            <person name="Mcbreen J.C."/>
            <person name="Conrad R.E."/>
            <person name="Kollar L.M."/>
            <person name="Olsson S."/>
            <person name="Huttunen S."/>
            <person name="Landis J.B."/>
            <person name="Wickett N.J."/>
            <person name="Johnson M.G."/>
            <person name="Rensing S.A."/>
            <person name="Grimwood J."/>
            <person name="Schmutz J."/>
            <person name="Mcdaniel S.F."/>
        </authorList>
    </citation>
    <scope>NUCLEOTIDE SEQUENCE [LARGE SCALE GENOMIC DNA]</scope>
    <source>
        <strain evidence="2 3">R40</strain>
    </source>
</reference>
<name>A0A8T0HKB4_CERPU</name>
<accession>A0A8T0HKB4</accession>
<evidence type="ECO:0000313" key="3">
    <source>
        <dbReference type="Proteomes" id="UP000822688"/>
    </source>
</evidence>
<feature type="signal peptide" evidence="1">
    <location>
        <begin position="1"/>
        <end position="15"/>
    </location>
</feature>
<dbReference type="AlphaFoldDB" id="A0A8T0HKB4"/>
<proteinExistence type="predicted"/>
<keyword evidence="1" id="KW-0732">Signal</keyword>
<dbReference type="EMBL" id="CM026427">
    <property type="protein sequence ID" value="KAG0571237.1"/>
    <property type="molecule type" value="Genomic_DNA"/>
</dbReference>
<evidence type="ECO:0000256" key="1">
    <source>
        <dbReference type="SAM" id="SignalP"/>
    </source>
</evidence>
<feature type="chain" id="PRO_5035798579" evidence="1">
    <location>
        <begin position="16"/>
        <end position="56"/>
    </location>
</feature>
<keyword evidence="3" id="KW-1185">Reference proteome</keyword>
<evidence type="ECO:0000313" key="2">
    <source>
        <dbReference type="EMBL" id="KAG0571237.1"/>
    </source>
</evidence>
<sequence length="56" mass="6311">MLGAMYWSMYRIACAASLICFECWLPVPHENEGAQTSKHDICIGPSYLGTFFSHIL</sequence>